<gene>
    <name evidence="3" type="ORF">NFI95_04080</name>
</gene>
<dbReference type="RefSeq" id="WP_422863070.1">
    <property type="nucleotide sequence ID" value="NZ_JAMSKV010000002.1"/>
</dbReference>
<feature type="domain" description="Muconolactone isomerase" evidence="2">
    <location>
        <begin position="44"/>
        <end position="118"/>
    </location>
</feature>
<dbReference type="Gene3D" id="3.30.70.1060">
    <property type="entry name" value="Dimeric alpha+beta barrel"/>
    <property type="match status" value="1"/>
</dbReference>
<feature type="chain" id="PRO_5045995858" description="Muconolactone isomerase domain-containing protein" evidence="1">
    <location>
        <begin position="25"/>
        <end position="134"/>
    </location>
</feature>
<keyword evidence="1" id="KW-0732">Signal</keyword>
<evidence type="ECO:0000313" key="3">
    <source>
        <dbReference type="EMBL" id="MCQ8277627.1"/>
    </source>
</evidence>
<comment type="caution">
    <text evidence="3">The sequence shown here is derived from an EMBL/GenBank/DDBJ whole genome shotgun (WGS) entry which is preliminary data.</text>
</comment>
<dbReference type="InterPro" id="IPR026029">
    <property type="entry name" value="MLI_dom"/>
</dbReference>
<reference evidence="3 4" key="1">
    <citation type="submission" date="2022-06" db="EMBL/GenBank/DDBJ databases">
        <title>Endosaccharibacter gen. nov., sp. nov., endophytic bacteria isolated from sugarcane.</title>
        <authorList>
            <person name="Pitiwittayakul N."/>
            <person name="Yukphan P."/>
            <person name="Charoenyingcharoen P."/>
            <person name="Tanasupawat S."/>
        </authorList>
    </citation>
    <scope>NUCLEOTIDE SEQUENCE [LARGE SCALE GENOMIC DNA]</scope>
    <source>
        <strain evidence="3 4">KSS8</strain>
    </source>
</reference>
<dbReference type="EMBL" id="JAMSKV010000002">
    <property type="protein sequence ID" value="MCQ8277627.1"/>
    <property type="molecule type" value="Genomic_DNA"/>
</dbReference>
<organism evidence="3 4">
    <name type="scientific">Endosaccharibacter trunci</name>
    <dbReference type="NCBI Taxonomy" id="2812733"/>
    <lineage>
        <taxon>Bacteria</taxon>
        <taxon>Pseudomonadati</taxon>
        <taxon>Pseudomonadota</taxon>
        <taxon>Alphaproteobacteria</taxon>
        <taxon>Acetobacterales</taxon>
        <taxon>Acetobacteraceae</taxon>
        <taxon>Endosaccharibacter</taxon>
    </lineage>
</organism>
<dbReference type="Pfam" id="PF02426">
    <property type="entry name" value="MIase"/>
    <property type="match status" value="1"/>
</dbReference>
<name>A0ABT1W442_9PROT</name>
<accession>A0ABT1W442</accession>
<evidence type="ECO:0000259" key="2">
    <source>
        <dbReference type="Pfam" id="PF02426"/>
    </source>
</evidence>
<sequence length="134" mass="14039">MTRLLSATLAAGLAATVAAGSAQADTPSFPKPVTHILAIGTLTPGTTIAEVRAILPTEVRETVKLYLAGKIDRWFSLADRNGVVFLLNVTDPKEAHAMLEALPLGQAHLMRFELLPLAPLAPLRQLPGVGAGSP</sequence>
<proteinExistence type="predicted"/>
<protein>
    <recommendedName>
        <fullName evidence="2">Muconolactone isomerase domain-containing protein</fullName>
    </recommendedName>
</protein>
<evidence type="ECO:0000313" key="4">
    <source>
        <dbReference type="Proteomes" id="UP001524587"/>
    </source>
</evidence>
<dbReference type="Proteomes" id="UP001524587">
    <property type="component" value="Unassembled WGS sequence"/>
</dbReference>
<keyword evidence="4" id="KW-1185">Reference proteome</keyword>
<feature type="signal peptide" evidence="1">
    <location>
        <begin position="1"/>
        <end position="24"/>
    </location>
</feature>
<evidence type="ECO:0000256" key="1">
    <source>
        <dbReference type="SAM" id="SignalP"/>
    </source>
</evidence>